<accession>A0ABY8PRB4</accession>
<reference evidence="2 3" key="1">
    <citation type="submission" date="2021-02" db="EMBL/GenBank/DDBJ databases">
        <title>Characterization of Marinitoga sp. nov. str. BP5-C20A.</title>
        <authorList>
            <person name="Erauso G."/>
            <person name="Postec A."/>
        </authorList>
    </citation>
    <scope>NUCLEOTIDE SEQUENCE [LARGE SCALE GENOMIC DNA]</scope>
    <source>
        <strain evidence="2 3">BP5-C20A</strain>
    </source>
</reference>
<organism evidence="2 3">
    <name type="scientific">Marinitoga aeolica</name>
    <dbReference type="NCBI Taxonomy" id="2809031"/>
    <lineage>
        <taxon>Bacteria</taxon>
        <taxon>Thermotogati</taxon>
        <taxon>Thermotogota</taxon>
        <taxon>Thermotogae</taxon>
        <taxon>Petrotogales</taxon>
        <taxon>Petrotogaceae</taxon>
        <taxon>Marinitoga</taxon>
    </lineage>
</organism>
<keyword evidence="1" id="KW-0472">Membrane</keyword>
<dbReference type="InterPro" id="IPR016035">
    <property type="entry name" value="Acyl_Trfase/lysoPLipase"/>
</dbReference>
<name>A0ABY8PRB4_9BACT</name>
<protein>
    <submittedName>
        <fullName evidence="2">Patatin-like phospholipase family protein</fullName>
    </submittedName>
</protein>
<proteinExistence type="predicted"/>
<dbReference type="Proteomes" id="UP001232493">
    <property type="component" value="Chromosome"/>
</dbReference>
<feature type="transmembrane region" description="Helical" evidence="1">
    <location>
        <begin position="28"/>
        <end position="48"/>
    </location>
</feature>
<dbReference type="EMBL" id="CP069362">
    <property type="protein sequence ID" value="WGS65157.1"/>
    <property type="molecule type" value="Genomic_DNA"/>
</dbReference>
<evidence type="ECO:0000256" key="1">
    <source>
        <dbReference type="SAM" id="Phobius"/>
    </source>
</evidence>
<sequence>MKEIKIASGDFKYGIYWNSGVIAEFINYNIPIFLRVSGISSLLIFFISKYKSNFFGKMIEFIKNSKILNRYFFKDKIYENLYNQAITLWKLNRKKQFEFESHKELEKELKNYFGNLKIKDLGNFFEIESYDISKNEIYNFSPDEYYIDALLASFSSPPFFKYFEYKEKWLVPTAEISLCPLKLDDIDVITSLECSLKLPTPKNGAEILLYSFFLRKKKLFDIITKEKDILTPLKLTSLSLSGASYNNAKKMAQLWINKNLEVL</sequence>
<dbReference type="Gene3D" id="3.40.1090.10">
    <property type="entry name" value="Cytosolic phospholipase A2 catalytic domain"/>
    <property type="match status" value="1"/>
</dbReference>
<gene>
    <name evidence="2" type="ORF">JRV97_00965</name>
</gene>
<keyword evidence="1" id="KW-0812">Transmembrane</keyword>
<dbReference type="SUPFAM" id="SSF52151">
    <property type="entry name" value="FabD/lysophospholipase-like"/>
    <property type="match status" value="1"/>
</dbReference>
<dbReference type="RefSeq" id="WP_280999380.1">
    <property type="nucleotide sequence ID" value="NZ_CP069362.1"/>
</dbReference>
<keyword evidence="1" id="KW-1133">Transmembrane helix</keyword>
<evidence type="ECO:0000313" key="3">
    <source>
        <dbReference type="Proteomes" id="UP001232493"/>
    </source>
</evidence>
<evidence type="ECO:0000313" key="2">
    <source>
        <dbReference type="EMBL" id="WGS65157.1"/>
    </source>
</evidence>
<keyword evidence="3" id="KW-1185">Reference proteome</keyword>